<name>A0AAV7THX1_PLEWA</name>
<accession>A0AAV7THX1</accession>
<evidence type="ECO:0000313" key="2">
    <source>
        <dbReference type="Proteomes" id="UP001066276"/>
    </source>
</evidence>
<dbReference type="AlphaFoldDB" id="A0AAV7THX1"/>
<feature type="non-terminal residue" evidence="1">
    <location>
        <position position="1"/>
    </location>
</feature>
<reference evidence="1" key="1">
    <citation type="journal article" date="2022" name="bioRxiv">
        <title>Sequencing and chromosome-scale assembly of the giantPleurodeles waltlgenome.</title>
        <authorList>
            <person name="Brown T."/>
            <person name="Elewa A."/>
            <person name="Iarovenko S."/>
            <person name="Subramanian E."/>
            <person name="Araus A.J."/>
            <person name="Petzold A."/>
            <person name="Susuki M."/>
            <person name="Suzuki K.-i.T."/>
            <person name="Hayashi T."/>
            <person name="Toyoda A."/>
            <person name="Oliveira C."/>
            <person name="Osipova E."/>
            <person name="Leigh N.D."/>
            <person name="Simon A."/>
            <person name="Yun M.H."/>
        </authorList>
    </citation>
    <scope>NUCLEOTIDE SEQUENCE</scope>
    <source>
        <strain evidence="1">20211129_DDA</strain>
        <tissue evidence="1">Liver</tissue>
    </source>
</reference>
<dbReference type="EMBL" id="JANPWB010000006">
    <property type="protein sequence ID" value="KAJ1176179.1"/>
    <property type="molecule type" value="Genomic_DNA"/>
</dbReference>
<feature type="non-terminal residue" evidence="1">
    <location>
        <position position="100"/>
    </location>
</feature>
<organism evidence="1 2">
    <name type="scientific">Pleurodeles waltl</name>
    <name type="common">Iberian ribbed newt</name>
    <dbReference type="NCBI Taxonomy" id="8319"/>
    <lineage>
        <taxon>Eukaryota</taxon>
        <taxon>Metazoa</taxon>
        <taxon>Chordata</taxon>
        <taxon>Craniata</taxon>
        <taxon>Vertebrata</taxon>
        <taxon>Euteleostomi</taxon>
        <taxon>Amphibia</taxon>
        <taxon>Batrachia</taxon>
        <taxon>Caudata</taxon>
        <taxon>Salamandroidea</taxon>
        <taxon>Salamandridae</taxon>
        <taxon>Pleurodelinae</taxon>
        <taxon>Pleurodeles</taxon>
    </lineage>
</organism>
<dbReference type="SUPFAM" id="SSF56219">
    <property type="entry name" value="DNase I-like"/>
    <property type="match status" value="1"/>
</dbReference>
<evidence type="ECO:0000313" key="1">
    <source>
        <dbReference type="EMBL" id="KAJ1176179.1"/>
    </source>
</evidence>
<keyword evidence="2" id="KW-1185">Reference proteome</keyword>
<dbReference type="Gene3D" id="3.60.10.10">
    <property type="entry name" value="Endonuclease/exonuclease/phosphatase"/>
    <property type="match status" value="1"/>
</dbReference>
<protein>
    <submittedName>
        <fullName evidence="1">Uncharacterized protein</fullName>
    </submittedName>
</protein>
<sequence>ATSIKIAQRLVEWMSTWGLVDVWRMRHPDIRDYSFYSGLHRVHTRIDRVVCTAGLARGMTHSEYLARTISDHNPLLLTLRVPQDRPPIPSWKLAPAALED</sequence>
<proteinExistence type="predicted"/>
<comment type="caution">
    <text evidence="1">The sequence shown here is derived from an EMBL/GenBank/DDBJ whole genome shotgun (WGS) entry which is preliminary data.</text>
</comment>
<dbReference type="Proteomes" id="UP001066276">
    <property type="component" value="Chromosome 3_2"/>
</dbReference>
<dbReference type="InterPro" id="IPR036691">
    <property type="entry name" value="Endo/exonu/phosph_ase_sf"/>
</dbReference>
<gene>
    <name evidence="1" type="ORF">NDU88_001462</name>
</gene>